<dbReference type="Proteomes" id="UP001163324">
    <property type="component" value="Chromosome 5"/>
</dbReference>
<reference evidence="1" key="1">
    <citation type="submission" date="2022-10" db="EMBL/GenBank/DDBJ databases">
        <title>Complete Genome of Trichothecium roseum strain YXFP-22015, a Plant Pathogen Isolated from Citrus.</title>
        <authorList>
            <person name="Wang Y."/>
            <person name="Zhu L."/>
        </authorList>
    </citation>
    <scope>NUCLEOTIDE SEQUENCE</scope>
    <source>
        <strain evidence="1">YXFP-22015</strain>
    </source>
</reference>
<sequence length="304" mass="34488">MKDLIINGTYRVDYKIGQGLGGCGLVYAGTDVRTKESVAIKLMRHEYVGQLEKEAEIYQALSNGVGIPQVSWHGEEGDYFVLVLDLLGPSLESLLNYCRRRLSLKTILLIADQTISQVEYIHSKGFLHGDIKADNFVMGTGKHGNTLYTIDFGLAQEHSGTHKVRHVGIHRIGGPGESASLRSHYGHAASWCDDLESLGYMFTYLSRGSLPWEAKSGVSWEENEEMIKEKKTNLPVNTICEGLPKEFVTYINYTRSLQFGDKPDYAYLRQLFRRLFRHEGFKNDNIYDWTVRRFHEVQSRASGP</sequence>
<dbReference type="EMBL" id="CM047944">
    <property type="protein sequence ID" value="KAI9898846.1"/>
    <property type="molecule type" value="Genomic_DNA"/>
</dbReference>
<name>A0ACC0UXQ3_9HYPO</name>
<organism evidence="1 2">
    <name type="scientific">Trichothecium roseum</name>
    <dbReference type="NCBI Taxonomy" id="47278"/>
    <lineage>
        <taxon>Eukaryota</taxon>
        <taxon>Fungi</taxon>
        <taxon>Dikarya</taxon>
        <taxon>Ascomycota</taxon>
        <taxon>Pezizomycotina</taxon>
        <taxon>Sordariomycetes</taxon>
        <taxon>Hypocreomycetidae</taxon>
        <taxon>Hypocreales</taxon>
        <taxon>Hypocreales incertae sedis</taxon>
        <taxon>Trichothecium</taxon>
    </lineage>
</organism>
<evidence type="ECO:0000313" key="2">
    <source>
        <dbReference type="Proteomes" id="UP001163324"/>
    </source>
</evidence>
<keyword evidence="2" id="KW-1185">Reference proteome</keyword>
<evidence type="ECO:0000313" key="1">
    <source>
        <dbReference type="EMBL" id="KAI9898846.1"/>
    </source>
</evidence>
<protein>
    <submittedName>
        <fullName evidence="1">Uncharacterized protein</fullName>
    </submittedName>
</protein>
<accession>A0ACC0UXQ3</accession>
<proteinExistence type="predicted"/>
<gene>
    <name evidence="1" type="ORF">N3K66_005307</name>
</gene>
<comment type="caution">
    <text evidence="1">The sequence shown here is derived from an EMBL/GenBank/DDBJ whole genome shotgun (WGS) entry which is preliminary data.</text>
</comment>